<keyword evidence="7" id="KW-0503">Monooxygenase</keyword>
<keyword evidence="5" id="KW-0560">Oxidoreductase</keyword>
<evidence type="ECO:0000256" key="9">
    <source>
        <dbReference type="SAM" id="MobiDB-lite"/>
    </source>
</evidence>
<dbReference type="CDD" id="cd11072">
    <property type="entry name" value="CYP71-like"/>
    <property type="match status" value="1"/>
</dbReference>
<gene>
    <name evidence="10" type="ORF">MUK42_33556</name>
</gene>
<keyword evidence="3 8" id="KW-0349">Heme</keyword>
<evidence type="ECO:0000256" key="7">
    <source>
        <dbReference type="ARBA" id="ARBA00023033"/>
    </source>
</evidence>
<comment type="similarity">
    <text evidence="2">Belongs to the cytochrome P450 family.</text>
</comment>
<evidence type="ECO:0000256" key="8">
    <source>
        <dbReference type="PIRSR" id="PIRSR602401-1"/>
    </source>
</evidence>
<dbReference type="Gene3D" id="1.10.630.10">
    <property type="entry name" value="Cytochrome P450"/>
    <property type="match status" value="1"/>
</dbReference>
<dbReference type="GO" id="GO:0005506">
    <property type="term" value="F:iron ion binding"/>
    <property type="evidence" value="ECO:0007669"/>
    <property type="project" value="InterPro"/>
</dbReference>
<dbReference type="Pfam" id="PF00067">
    <property type="entry name" value="p450"/>
    <property type="match status" value="1"/>
</dbReference>
<dbReference type="PRINTS" id="PR00385">
    <property type="entry name" value="P450"/>
</dbReference>
<proteinExistence type="inferred from homology"/>
<feature type="binding site" description="axial binding residue" evidence="8">
    <location>
        <position position="675"/>
    </location>
    <ligand>
        <name>heme</name>
        <dbReference type="ChEBI" id="CHEBI:30413"/>
    </ligand>
    <ligandPart>
        <name>Fe</name>
        <dbReference type="ChEBI" id="CHEBI:18248"/>
    </ligandPart>
</feature>
<comment type="cofactor">
    <cofactor evidence="1 8">
        <name>heme</name>
        <dbReference type="ChEBI" id="CHEBI:30413"/>
    </cofactor>
</comment>
<dbReference type="GO" id="GO:0004497">
    <property type="term" value="F:monooxygenase activity"/>
    <property type="evidence" value="ECO:0007669"/>
    <property type="project" value="UniProtKB-KW"/>
</dbReference>
<dbReference type="GO" id="GO:0016705">
    <property type="term" value="F:oxidoreductase activity, acting on paired donors, with incorporation or reduction of molecular oxygen"/>
    <property type="evidence" value="ECO:0007669"/>
    <property type="project" value="InterPro"/>
</dbReference>
<protein>
    <submittedName>
        <fullName evidence="10">Cytochrome P450</fullName>
    </submittedName>
</protein>
<evidence type="ECO:0000256" key="1">
    <source>
        <dbReference type="ARBA" id="ARBA00001971"/>
    </source>
</evidence>
<keyword evidence="6 8" id="KW-0408">Iron</keyword>
<dbReference type="SUPFAM" id="SSF48264">
    <property type="entry name" value="Cytochrome P450"/>
    <property type="match status" value="1"/>
</dbReference>
<evidence type="ECO:0000256" key="4">
    <source>
        <dbReference type="ARBA" id="ARBA00022723"/>
    </source>
</evidence>
<dbReference type="InterPro" id="IPR001128">
    <property type="entry name" value="Cyt_P450"/>
</dbReference>
<dbReference type="EMBL" id="CP097510">
    <property type="protein sequence ID" value="URE37039.1"/>
    <property type="molecule type" value="Genomic_DNA"/>
</dbReference>
<evidence type="ECO:0000256" key="6">
    <source>
        <dbReference type="ARBA" id="ARBA00023004"/>
    </source>
</evidence>
<dbReference type="GO" id="GO:0020037">
    <property type="term" value="F:heme binding"/>
    <property type="evidence" value="ECO:0007669"/>
    <property type="project" value="InterPro"/>
</dbReference>
<evidence type="ECO:0000256" key="3">
    <source>
        <dbReference type="ARBA" id="ARBA00022617"/>
    </source>
</evidence>
<dbReference type="FunFam" id="1.10.630.10:FF:000043">
    <property type="entry name" value="Cytochrome P450 99A2"/>
    <property type="match status" value="1"/>
</dbReference>
<dbReference type="InterPro" id="IPR036396">
    <property type="entry name" value="Cyt_P450_sf"/>
</dbReference>
<dbReference type="InterPro" id="IPR017972">
    <property type="entry name" value="Cyt_P450_CS"/>
</dbReference>
<dbReference type="InterPro" id="IPR002401">
    <property type="entry name" value="Cyt_P450_E_grp-I"/>
</dbReference>
<evidence type="ECO:0000313" key="11">
    <source>
        <dbReference type="Proteomes" id="UP001055439"/>
    </source>
</evidence>
<dbReference type="PRINTS" id="PR00463">
    <property type="entry name" value="EP450I"/>
</dbReference>
<feature type="region of interest" description="Disordered" evidence="9">
    <location>
        <begin position="110"/>
        <end position="148"/>
    </location>
</feature>
<dbReference type="PROSITE" id="PS00086">
    <property type="entry name" value="CYTOCHROME_P450"/>
    <property type="match status" value="1"/>
</dbReference>
<keyword evidence="4 8" id="KW-0479">Metal-binding</keyword>
<evidence type="ECO:0000256" key="5">
    <source>
        <dbReference type="ARBA" id="ARBA00023002"/>
    </source>
</evidence>
<keyword evidence="11" id="KW-1185">Reference proteome</keyword>
<organism evidence="10 11">
    <name type="scientific">Musa troglodytarum</name>
    <name type="common">fe'i banana</name>
    <dbReference type="NCBI Taxonomy" id="320322"/>
    <lineage>
        <taxon>Eukaryota</taxon>
        <taxon>Viridiplantae</taxon>
        <taxon>Streptophyta</taxon>
        <taxon>Embryophyta</taxon>
        <taxon>Tracheophyta</taxon>
        <taxon>Spermatophyta</taxon>
        <taxon>Magnoliopsida</taxon>
        <taxon>Liliopsida</taxon>
        <taxon>Zingiberales</taxon>
        <taxon>Musaceae</taxon>
        <taxon>Musa</taxon>
    </lineage>
</organism>
<evidence type="ECO:0000313" key="10">
    <source>
        <dbReference type="EMBL" id="URE37039.1"/>
    </source>
</evidence>
<dbReference type="PANTHER" id="PTHR47955:SF19">
    <property type="entry name" value="CYTOCHROME P450 71A9-LIKE ISOFORM X1"/>
    <property type="match status" value="1"/>
</dbReference>
<feature type="compositionally biased region" description="Low complexity" evidence="9">
    <location>
        <begin position="117"/>
        <end position="148"/>
    </location>
</feature>
<reference evidence="10" key="1">
    <citation type="submission" date="2022-05" db="EMBL/GenBank/DDBJ databases">
        <title>The Musa troglodytarum L. genome provides insights into the mechanism of non-climacteric behaviour and enrichment of carotenoids.</title>
        <authorList>
            <person name="Wang J."/>
        </authorList>
    </citation>
    <scope>NUCLEOTIDE SEQUENCE</scope>
    <source>
        <tissue evidence="10">Leaf</tissue>
    </source>
</reference>
<dbReference type="OrthoDB" id="2789670at2759"/>
<dbReference type="AlphaFoldDB" id="A0A9E7L404"/>
<dbReference type="PANTHER" id="PTHR47955">
    <property type="entry name" value="CYTOCHROME P450 FAMILY 71 PROTEIN"/>
    <property type="match status" value="1"/>
</dbReference>
<evidence type="ECO:0000256" key="2">
    <source>
        <dbReference type="ARBA" id="ARBA00010617"/>
    </source>
</evidence>
<accession>A0A9E7L404</accession>
<sequence>MGPRKLIGVPLFGGRGWVGWGCGGGGLCEMPHRPVKVSRVLQPGPRQTTIGEVLEFHEMPHHPKEVAKAIQPVRIFCPSPVIFSRTTADCSPSPSGRTASAAAGSYSAPNYPPSLTSPPTSSAPLPSTALARAASASTNAIPRASASSPSRNIMDEFVLPPFESRSIFRDKDIIRKKACKQRQLLGTCNSAYCMQDSENVVKQCMHIDNNLLVHPDLPVNSRTNKRNKGEGSCDFQQNTTNIHAILSEETNLKKKEHMNKTRLLKAYEHAGKEEEIEAAAVEAPVVGNLHQVGKNPHLTLRALAERHGPLMFLQLGSIPTVVISSAHVAREVFRAHDLAFAGRPTLYAAERLSYGLWDVGFAPHGEHWRQARKVFMVELLSAKRVRSFRGVREREVASLVASIRRLAPSSSSSPIDLSRMVVSVTNAVTCRAAFGGGCETAGSGRACWGGFCAGDFFPWLRWIHALDGLRARVERLFGELDDIYSQVIEEHLRGGCTSDHGDLVQVLLRLREDPTQRNTFGSMDHIKGLLTDIFIAGTDTSAATIIWTLTELLRNPSVMARAQKEVRDAVGKKGAVEETDLHDLPFLKLVINESLRLHPPAPLLVPRETTEACAVGGYEIPARTRVFVNAKAIGTDPASWSNPQEFQPERFSSGGDVRWGECFEVVPFGVGRRSCPGINFGLAVVELVLANLLYCFDWEARLGRGVGRGGGDWIGSA</sequence>
<name>A0A9E7L404_9LILI</name>
<dbReference type="Proteomes" id="UP001055439">
    <property type="component" value="Chromosome 8"/>
</dbReference>